<keyword evidence="4" id="KW-0282">Flagellum</keyword>
<dbReference type="GO" id="GO:0060285">
    <property type="term" value="P:cilium-dependent cell motility"/>
    <property type="evidence" value="ECO:0007669"/>
    <property type="project" value="TreeGrafter"/>
</dbReference>
<dbReference type="Proteomes" id="UP001497482">
    <property type="component" value="Chromosome 17"/>
</dbReference>
<dbReference type="PANTHER" id="PTHR21625:SF1">
    <property type="entry name" value="DYNEIN REGULATORY COMPLEX PROTEIN 1"/>
    <property type="match status" value="1"/>
</dbReference>
<comment type="similarity">
    <text evidence="2">Belongs to the DRC1 family.</text>
</comment>
<evidence type="ECO:0000256" key="5">
    <source>
        <dbReference type="ARBA" id="ARBA00023054"/>
    </source>
</evidence>
<dbReference type="AlphaFoldDB" id="A0AAV2KF69"/>
<evidence type="ECO:0000313" key="14">
    <source>
        <dbReference type="EMBL" id="CAL1586579.1"/>
    </source>
</evidence>
<evidence type="ECO:0000256" key="6">
    <source>
        <dbReference type="ARBA" id="ARBA00023069"/>
    </source>
</evidence>
<evidence type="ECO:0000256" key="2">
    <source>
        <dbReference type="ARBA" id="ARBA00009688"/>
    </source>
</evidence>
<sequence length="522" mass="61298">MNPSFIQGSQNRMIRRRRSQNMKKCKDKLEEICKGWHSTKEKVIPEEVQAALLHQQQLCEELLQDKKTIMDFFQQDIKARDDVFVADLKKQTEELQLMLERMEQQDKTLTKAYREELDQWKDNVQKQEEMMLAEEKTKWEKCMKNLLDTEVDRLSKREQAVEEFNGQIHNLMFETLENFNIVRNKEVDEFQRIELEIHQIETEKIFLEQKIEGLKADNAKVKTECSQLKTKVASKKSELKKQRANKETTEGKRKQLMEKQLKELNHKAQDYERLQKKKIHIAVNDAIQYENMWLSQDAECKELLERALHVESKIHEHFLHLPWEQPNLSFAKPGVRWEGCGQEQADDLKTFAHNGESVTESVNSKSEKETERESNVATPRTAKRLMEILCDETDAEATEPRCSTVEVEASGSVTPDPIDRTDILEALKCFLDKQEKLENPSRVKWSVQSLEPQDSSKEKAYWESLGNAITADKLKVWEVMEKKLKQHHTVMSKISEFNQEVQSLQQENTELQMVCMLLQQSD</sequence>
<evidence type="ECO:0000256" key="10">
    <source>
        <dbReference type="SAM" id="Coils"/>
    </source>
</evidence>
<dbReference type="PANTHER" id="PTHR21625">
    <property type="entry name" value="NYD-SP28 PROTEIN"/>
    <property type="match status" value="1"/>
</dbReference>
<evidence type="ECO:0000313" key="15">
    <source>
        <dbReference type="Proteomes" id="UP001497482"/>
    </source>
</evidence>
<dbReference type="GO" id="GO:0003352">
    <property type="term" value="P:regulation of cilium movement"/>
    <property type="evidence" value="ECO:0007669"/>
    <property type="project" value="TreeGrafter"/>
</dbReference>
<feature type="region of interest" description="Disordered" evidence="11">
    <location>
        <begin position="352"/>
        <end position="377"/>
    </location>
</feature>
<evidence type="ECO:0000256" key="7">
    <source>
        <dbReference type="ARBA" id="ARBA00023273"/>
    </source>
</evidence>
<dbReference type="InterPro" id="IPR029440">
    <property type="entry name" value="DRC1_C"/>
</dbReference>
<accession>A0AAV2KF69</accession>
<feature type="domain" description="Dynein regulatory complex protein 1 C-terminal" evidence="13">
    <location>
        <begin position="460"/>
        <end position="514"/>
    </location>
</feature>
<protein>
    <recommendedName>
        <fullName evidence="3">Dynein regulatory complex protein 1</fullName>
    </recommendedName>
    <alternativeName>
        <fullName evidence="8">Coiled-coil domain-containing protein 164</fullName>
    </alternativeName>
</protein>
<keyword evidence="15" id="KW-1185">Reference proteome</keyword>
<evidence type="ECO:0000256" key="4">
    <source>
        <dbReference type="ARBA" id="ARBA00022846"/>
    </source>
</evidence>
<keyword evidence="7" id="KW-0966">Cell projection</keyword>
<feature type="domain" description="Dynein regulatory complex protein 1/2 N-terminal" evidence="12">
    <location>
        <begin position="11"/>
        <end position="94"/>
    </location>
</feature>
<feature type="coiled-coil region" evidence="10">
    <location>
        <begin position="85"/>
        <end position="137"/>
    </location>
</feature>
<name>A0AAV2KF69_KNICA</name>
<dbReference type="EMBL" id="OZ035839">
    <property type="protein sequence ID" value="CAL1586579.1"/>
    <property type="molecule type" value="Genomic_DNA"/>
</dbReference>
<reference evidence="14 15" key="1">
    <citation type="submission" date="2024-04" db="EMBL/GenBank/DDBJ databases">
        <authorList>
            <person name="Waldvogel A.-M."/>
            <person name="Schoenle A."/>
        </authorList>
    </citation>
    <scope>NUCLEOTIDE SEQUENCE [LARGE SCALE GENOMIC DNA]</scope>
</reference>
<evidence type="ECO:0000256" key="3">
    <source>
        <dbReference type="ARBA" id="ARBA00013815"/>
    </source>
</evidence>
<feature type="compositionally biased region" description="Basic and acidic residues" evidence="11">
    <location>
        <begin position="365"/>
        <end position="374"/>
    </location>
</feature>
<proteinExistence type="inferred from homology"/>
<evidence type="ECO:0000259" key="12">
    <source>
        <dbReference type="Pfam" id="PF14772"/>
    </source>
</evidence>
<evidence type="ECO:0000256" key="11">
    <source>
        <dbReference type="SAM" id="MobiDB-lite"/>
    </source>
</evidence>
<dbReference type="Pfam" id="PF14772">
    <property type="entry name" value="NYD-SP28"/>
    <property type="match status" value="1"/>
</dbReference>
<dbReference type="InterPro" id="IPR039750">
    <property type="entry name" value="DRC1/DRC2"/>
</dbReference>
<keyword evidence="6" id="KW-0969">Cilium</keyword>
<evidence type="ECO:0000256" key="9">
    <source>
        <dbReference type="ARBA" id="ARBA00046115"/>
    </source>
</evidence>
<dbReference type="GO" id="GO:0005858">
    <property type="term" value="C:axonemal dynein complex"/>
    <property type="evidence" value="ECO:0007669"/>
    <property type="project" value="InterPro"/>
</dbReference>
<organism evidence="14 15">
    <name type="scientific">Knipowitschia caucasica</name>
    <name type="common">Caucasian dwarf goby</name>
    <name type="synonym">Pomatoschistus caucasicus</name>
    <dbReference type="NCBI Taxonomy" id="637954"/>
    <lineage>
        <taxon>Eukaryota</taxon>
        <taxon>Metazoa</taxon>
        <taxon>Chordata</taxon>
        <taxon>Craniata</taxon>
        <taxon>Vertebrata</taxon>
        <taxon>Euteleostomi</taxon>
        <taxon>Actinopterygii</taxon>
        <taxon>Neopterygii</taxon>
        <taxon>Teleostei</taxon>
        <taxon>Neoteleostei</taxon>
        <taxon>Acanthomorphata</taxon>
        <taxon>Gobiaria</taxon>
        <taxon>Gobiiformes</taxon>
        <taxon>Gobioidei</taxon>
        <taxon>Gobiidae</taxon>
        <taxon>Gobiinae</taxon>
        <taxon>Knipowitschia</taxon>
    </lineage>
</organism>
<comment type="subcellular location">
    <subcellularLocation>
        <location evidence="1">Cytoplasm</location>
        <location evidence="1">Cytoskeleton</location>
        <location evidence="1">Flagellum axoneme</location>
    </subcellularLocation>
</comment>
<keyword evidence="5 10" id="KW-0175">Coiled coil</keyword>
<dbReference type="InterPro" id="IPR039505">
    <property type="entry name" value="DRC1/2_N"/>
</dbReference>
<evidence type="ECO:0000256" key="8">
    <source>
        <dbReference type="ARBA" id="ARBA00031554"/>
    </source>
</evidence>
<evidence type="ECO:0000256" key="1">
    <source>
        <dbReference type="ARBA" id="ARBA00004611"/>
    </source>
</evidence>
<feature type="coiled-coil region" evidence="10">
    <location>
        <begin position="183"/>
        <end position="277"/>
    </location>
</feature>
<dbReference type="GO" id="GO:0070286">
    <property type="term" value="P:axonemal dynein complex assembly"/>
    <property type="evidence" value="ECO:0007669"/>
    <property type="project" value="InterPro"/>
</dbReference>
<feature type="compositionally biased region" description="Polar residues" evidence="11">
    <location>
        <begin position="1"/>
        <end position="12"/>
    </location>
</feature>
<gene>
    <name evidence="14" type="ORF">KC01_LOCUS16616</name>
</gene>
<feature type="region of interest" description="Disordered" evidence="11">
    <location>
        <begin position="1"/>
        <end position="20"/>
    </location>
</feature>
<dbReference type="Pfam" id="PF14775">
    <property type="entry name" value="NYD-SP28_assoc"/>
    <property type="match status" value="1"/>
</dbReference>
<comment type="function">
    <text evidence="9">Component of the nexin-dynein regulatory complex (N-DRC) a key regulator of ciliary/flagellar motility which maintains the alignment and integrity of the distal axoneme and regulates microtubule sliding in motile axonemes. Plays a critical role in the assembly of N-DRC and also stabilizes the assembly of multiple inner dynein arms and radial spokes. Coassembles with CCDC65/DRC2 to form a central scaffold needed for assembly of the N-DRC and its attachment to the outer doublet microtubules.</text>
</comment>
<evidence type="ECO:0000259" key="13">
    <source>
        <dbReference type="Pfam" id="PF14775"/>
    </source>
</evidence>